<dbReference type="GO" id="GO:0005525">
    <property type="term" value="F:GTP binding"/>
    <property type="evidence" value="ECO:0007669"/>
    <property type="project" value="InterPro"/>
</dbReference>
<protein>
    <submittedName>
        <fullName evidence="2">Kinase</fullName>
    </submittedName>
</protein>
<name>F9Y9V4_KETVW</name>
<dbReference type="eggNOG" id="COG3597">
    <property type="taxonomic scope" value="Bacteria"/>
</dbReference>
<evidence type="ECO:0000313" key="2">
    <source>
        <dbReference type="EMBL" id="AEM40206.1"/>
    </source>
</evidence>
<dbReference type="CDD" id="cd00882">
    <property type="entry name" value="Ras_like_GTPase"/>
    <property type="match status" value="1"/>
</dbReference>
<dbReference type="PATRIC" id="fig|759362.5.peg.385"/>
<dbReference type="eggNOG" id="COG3596">
    <property type="taxonomic scope" value="Bacteria"/>
</dbReference>
<dbReference type="Proteomes" id="UP000000692">
    <property type="component" value="Chromosome"/>
</dbReference>
<reference evidence="2 3" key="1">
    <citation type="journal article" date="2011" name="J. Bacteriol.">
        <title>Complete genome sequence of the industrial strain Ketogulonicigenium vulgare WSH-001.</title>
        <authorList>
            <person name="Liu L."/>
            <person name="Li Y."/>
            <person name="Zhang J."/>
            <person name="Zhou Z."/>
            <person name="Liu J."/>
            <person name="Li X."/>
            <person name="Zhou J."/>
            <person name="Du G."/>
            <person name="Wang L."/>
            <person name="Chen J."/>
        </authorList>
    </citation>
    <scope>NUCLEOTIDE SEQUENCE [LARGE SCALE GENOMIC DNA]</scope>
    <source>
        <strain evidence="2 3">WSH-001</strain>
    </source>
</reference>
<dbReference type="Gene3D" id="3.40.50.300">
    <property type="entry name" value="P-loop containing nucleotide triphosphate hydrolases"/>
    <property type="match status" value="1"/>
</dbReference>
<dbReference type="EMBL" id="CP002018">
    <property type="protein sequence ID" value="AEM40206.1"/>
    <property type="molecule type" value="Genomic_DNA"/>
</dbReference>
<sequence>MQDTTMRTTGLPQPAAVPTLWLLGKTGAGKSSLIASLTGLSDVAIGNGFQSCTKTSRALDFPPDAPVMRFMDTRGLGEVGYDPAEDIAALAGVTHMILAVARLDDPIQGEVLDVLRRVGRKAPVLLVATAGDLLGPEAHARSLRLLRQDYEEAVGRALPYVELGHTPAGGYTAEGMNALVDKLSTLLPEVADILAKASAADAEAARFAALRPRVLTFAGVAGTTDLVPAVGAFSVPGVQLTMMNWLAGEYGAKWSRGLMMRFLTALGAGTAARYAALFGLRQLGKFIPVYGQTIVAAASGTVSFGTTYALGRAGAYFLFHHMNGATPSPDALRSVYADALRRERDKA</sequence>
<dbReference type="InterPro" id="IPR006073">
    <property type="entry name" value="GTP-bd"/>
</dbReference>
<proteinExistence type="predicted"/>
<keyword evidence="2" id="KW-0418">Kinase</keyword>
<dbReference type="OrthoDB" id="417988at2"/>
<evidence type="ECO:0000313" key="3">
    <source>
        <dbReference type="Proteomes" id="UP000000692"/>
    </source>
</evidence>
<dbReference type="SUPFAM" id="SSF52540">
    <property type="entry name" value="P-loop containing nucleoside triphosphate hydrolases"/>
    <property type="match status" value="1"/>
</dbReference>
<dbReference type="HOGENOM" id="CLU_057498_0_0_5"/>
<feature type="domain" description="G" evidence="1">
    <location>
        <begin position="22"/>
        <end position="129"/>
    </location>
</feature>
<dbReference type="KEGG" id="kvl:KVU_0367"/>
<evidence type="ECO:0000259" key="1">
    <source>
        <dbReference type="Pfam" id="PF01926"/>
    </source>
</evidence>
<accession>F9Y9V4</accession>
<dbReference type="AlphaFoldDB" id="F9Y9V4"/>
<dbReference type="GO" id="GO:0016301">
    <property type="term" value="F:kinase activity"/>
    <property type="evidence" value="ECO:0007669"/>
    <property type="project" value="UniProtKB-KW"/>
</dbReference>
<dbReference type="InterPro" id="IPR027417">
    <property type="entry name" value="P-loop_NTPase"/>
</dbReference>
<gene>
    <name evidence="2" type="ordered locus">KVU_0367</name>
</gene>
<organism evidence="2 3">
    <name type="scientific">Ketogulonicigenium vulgare (strain WSH-001)</name>
    <dbReference type="NCBI Taxonomy" id="759362"/>
    <lineage>
        <taxon>Bacteria</taxon>
        <taxon>Pseudomonadati</taxon>
        <taxon>Pseudomonadota</taxon>
        <taxon>Alphaproteobacteria</taxon>
        <taxon>Rhodobacterales</taxon>
        <taxon>Roseobacteraceae</taxon>
        <taxon>Ketogulonicigenium</taxon>
    </lineage>
</organism>
<dbReference type="RefSeq" id="WP_013383637.1">
    <property type="nucleotide sequence ID" value="NC_017384.1"/>
</dbReference>
<keyword evidence="3" id="KW-1185">Reference proteome</keyword>
<keyword evidence="2" id="KW-0808">Transferase</keyword>
<dbReference type="Pfam" id="PF01926">
    <property type="entry name" value="MMR_HSR1"/>
    <property type="match status" value="1"/>
</dbReference>